<dbReference type="EMBL" id="CAJJDO010000039">
    <property type="protein sequence ID" value="CAD8163288.1"/>
    <property type="molecule type" value="Genomic_DNA"/>
</dbReference>
<proteinExistence type="predicted"/>
<gene>
    <name evidence="1" type="ORF">PPENT_87.1.T0390145</name>
</gene>
<accession>A0A8S1UEH5</accession>
<dbReference type="OrthoDB" id="303170at2759"/>
<evidence type="ECO:0000313" key="2">
    <source>
        <dbReference type="Proteomes" id="UP000689195"/>
    </source>
</evidence>
<protein>
    <submittedName>
        <fullName evidence="1">Uncharacterized protein</fullName>
    </submittedName>
</protein>
<evidence type="ECO:0000313" key="1">
    <source>
        <dbReference type="EMBL" id="CAD8163288.1"/>
    </source>
</evidence>
<comment type="caution">
    <text evidence="1">The sequence shown here is derived from an EMBL/GenBank/DDBJ whole genome shotgun (WGS) entry which is preliminary data.</text>
</comment>
<dbReference type="Proteomes" id="UP000689195">
    <property type="component" value="Unassembled WGS sequence"/>
</dbReference>
<keyword evidence="2" id="KW-1185">Reference proteome</keyword>
<sequence>MIIYGTFDHNFRSKTINIKPFQIDISPNSNIEELKILITLQFTNLALEDFDILNSQRVRQKESASVQSLYQERQDVISIYVTNSSNLNANCCNIM</sequence>
<name>A0A8S1UEH5_9CILI</name>
<organism evidence="1 2">
    <name type="scientific">Paramecium pentaurelia</name>
    <dbReference type="NCBI Taxonomy" id="43138"/>
    <lineage>
        <taxon>Eukaryota</taxon>
        <taxon>Sar</taxon>
        <taxon>Alveolata</taxon>
        <taxon>Ciliophora</taxon>
        <taxon>Intramacronucleata</taxon>
        <taxon>Oligohymenophorea</taxon>
        <taxon>Peniculida</taxon>
        <taxon>Parameciidae</taxon>
        <taxon>Paramecium</taxon>
    </lineage>
</organism>
<dbReference type="AlphaFoldDB" id="A0A8S1UEH5"/>
<reference evidence="1" key="1">
    <citation type="submission" date="2021-01" db="EMBL/GenBank/DDBJ databases">
        <authorList>
            <consortium name="Genoscope - CEA"/>
            <person name="William W."/>
        </authorList>
    </citation>
    <scope>NUCLEOTIDE SEQUENCE</scope>
</reference>